<feature type="DNA-binding region" description="H-T-H motif" evidence="2">
    <location>
        <begin position="33"/>
        <end position="52"/>
    </location>
</feature>
<dbReference type="RefSeq" id="WP_118877638.1">
    <property type="nucleotide sequence ID" value="NZ_QWEI01000014.1"/>
</dbReference>
<evidence type="ECO:0000256" key="1">
    <source>
        <dbReference type="ARBA" id="ARBA00023125"/>
    </source>
</evidence>
<dbReference type="InterPro" id="IPR039532">
    <property type="entry name" value="TetR_C_Firmicutes"/>
</dbReference>
<dbReference type="InterPro" id="IPR050624">
    <property type="entry name" value="HTH-type_Tx_Regulator"/>
</dbReference>
<dbReference type="Pfam" id="PF00440">
    <property type="entry name" value="TetR_N"/>
    <property type="match status" value="1"/>
</dbReference>
<sequence>MKKSSSNQAMRTKNFLKKAFIEMVHKKGFSAVTVKDIVDYAEYNRTTYYVYYQNINELVEELMDEMFEAIQHYSMSKYQSDSRVKVKELTTTSFDLLYYIYDHRDYYTLILLEDTLPCIHQQLPEAIFNLLKNKFDIQYGVSSVDDHCQKHYMAYGTAGLIMDWIAQGFDVTPGEMTDRLIPLPKGLLLKKSTLKKLGNMFSYVA</sequence>
<organism evidence="4 5">
    <name type="scientific">Ureibacillus yapensis</name>
    <dbReference type="NCBI Taxonomy" id="2304605"/>
    <lineage>
        <taxon>Bacteria</taxon>
        <taxon>Bacillati</taxon>
        <taxon>Bacillota</taxon>
        <taxon>Bacilli</taxon>
        <taxon>Bacillales</taxon>
        <taxon>Caryophanaceae</taxon>
        <taxon>Ureibacillus</taxon>
    </lineage>
</organism>
<dbReference type="EMBL" id="QWEI01000014">
    <property type="protein sequence ID" value="RHW32070.1"/>
    <property type="molecule type" value="Genomic_DNA"/>
</dbReference>
<reference evidence="4 5" key="1">
    <citation type="submission" date="2018-08" db="EMBL/GenBank/DDBJ databases">
        <title>Lysinibacillus sp. YLB-03 draft genome sequence.</title>
        <authorList>
            <person name="Yu L."/>
        </authorList>
    </citation>
    <scope>NUCLEOTIDE SEQUENCE [LARGE SCALE GENOMIC DNA]</scope>
    <source>
        <strain evidence="4 5">YLB-03</strain>
    </source>
</reference>
<keyword evidence="1 2" id="KW-0238">DNA-binding</keyword>
<dbReference type="AlphaFoldDB" id="A0A396SI55"/>
<keyword evidence="5" id="KW-1185">Reference proteome</keyword>
<comment type="caution">
    <text evidence="4">The sequence shown here is derived from an EMBL/GenBank/DDBJ whole genome shotgun (WGS) entry which is preliminary data.</text>
</comment>
<protein>
    <submittedName>
        <fullName evidence="4">TetR/AcrR family transcriptional regulator</fullName>
    </submittedName>
</protein>
<dbReference type="GO" id="GO:0003677">
    <property type="term" value="F:DNA binding"/>
    <property type="evidence" value="ECO:0007669"/>
    <property type="project" value="UniProtKB-UniRule"/>
</dbReference>
<dbReference type="Gene3D" id="1.10.357.10">
    <property type="entry name" value="Tetracycline Repressor, domain 2"/>
    <property type="match status" value="1"/>
</dbReference>
<feature type="domain" description="HTH tetR-type" evidence="3">
    <location>
        <begin position="10"/>
        <end position="70"/>
    </location>
</feature>
<dbReference type="Pfam" id="PF14278">
    <property type="entry name" value="TetR_C_8"/>
    <property type="match status" value="1"/>
</dbReference>
<proteinExistence type="predicted"/>
<dbReference type="Proteomes" id="UP000265692">
    <property type="component" value="Unassembled WGS sequence"/>
</dbReference>
<evidence type="ECO:0000256" key="2">
    <source>
        <dbReference type="PROSITE-ProRule" id="PRU00335"/>
    </source>
</evidence>
<dbReference type="PROSITE" id="PS50977">
    <property type="entry name" value="HTH_TETR_2"/>
    <property type="match status" value="1"/>
</dbReference>
<evidence type="ECO:0000313" key="5">
    <source>
        <dbReference type="Proteomes" id="UP000265692"/>
    </source>
</evidence>
<dbReference type="SUPFAM" id="SSF46689">
    <property type="entry name" value="Homeodomain-like"/>
    <property type="match status" value="1"/>
</dbReference>
<evidence type="ECO:0000259" key="3">
    <source>
        <dbReference type="PROSITE" id="PS50977"/>
    </source>
</evidence>
<dbReference type="PANTHER" id="PTHR43479:SF7">
    <property type="entry name" value="TETR-FAMILY TRANSCRIPTIONAL REGULATOR"/>
    <property type="match status" value="1"/>
</dbReference>
<dbReference type="InterPro" id="IPR009057">
    <property type="entry name" value="Homeodomain-like_sf"/>
</dbReference>
<accession>A0A396SI55</accession>
<dbReference type="InterPro" id="IPR001647">
    <property type="entry name" value="HTH_TetR"/>
</dbReference>
<dbReference type="OrthoDB" id="9810250at2"/>
<dbReference type="PANTHER" id="PTHR43479">
    <property type="entry name" value="ACREF/ENVCD OPERON REPRESSOR-RELATED"/>
    <property type="match status" value="1"/>
</dbReference>
<name>A0A396SI55_9BACL</name>
<evidence type="ECO:0000313" key="4">
    <source>
        <dbReference type="EMBL" id="RHW32070.1"/>
    </source>
</evidence>
<gene>
    <name evidence="4" type="ORF">D1B33_17160</name>
</gene>